<feature type="transmembrane region" description="Helical" evidence="7">
    <location>
        <begin position="382"/>
        <end position="403"/>
    </location>
</feature>
<dbReference type="PROSITE" id="PS50850">
    <property type="entry name" value="MFS"/>
    <property type="match status" value="1"/>
</dbReference>
<feature type="domain" description="Major facilitator superfamily (MFS) profile" evidence="8">
    <location>
        <begin position="238"/>
        <end position="483"/>
    </location>
</feature>
<protein>
    <submittedName>
        <fullName evidence="9">MFS transporter</fullName>
    </submittedName>
</protein>
<evidence type="ECO:0000256" key="6">
    <source>
        <dbReference type="ARBA" id="ARBA00023136"/>
    </source>
</evidence>
<comment type="subcellular location">
    <subcellularLocation>
        <location evidence="1">Cell membrane</location>
        <topology evidence="1">Multi-pass membrane protein</topology>
    </subcellularLocation>
</comment>
<dbReference type="InterPro" id="IPR020846">
    <property type="entry name" value="MFS_dom"/>
</dbReference>
<evidence type="ECO:0000256" key="7">
    <source>
        <dbReference type="SAM" id="Phobius"/>
    </source>
</evidence>
<feature type="transmembrane region" description="Helical" evidence="7">
    <location>
        <begin position="42"/>
        <end position="62"/>
    </location>
</feature>
<dbReference type="Pfam" id="PF03825">
    <property type="entry name" value="Nuc_H_symport"/>
    <property type="match status" value="1"/>
</dbReference>
<evidence type="ECO:0000256" key="5">
    <source>
        <dbReference type="ARBA" id="ARBA00022989"/>
    </source>
</evidence>
<sequence length="483" mass="54560">MNIKLKLTIVSFLQLFVWGAWLTTLASYGFGFKQWSGAEFGIVFSTLGIGSIIMPPISGIIADKYLNLEKLYGIHHILYGVILLFLPAIDSPSTFFWVLLIGMMFYMPTLSLSNSLSYAVLKKFNFNVVKDYPPIRVWGTIGFIVAMWCTNLFSSVNPPDIFELGLNTRFLAVGEFFSNLTGMPIECNQFYIASFFAFVLGIFSFTLPKIEPTKDERTNKTFSQIFGLDAFKLFKESKMAMFFVFSMFLGAALQLTNMYGETYIHDFGKVPAFVDTYAVTSANIILSISQISETIFILAIPFFLRRYGIKKVMLFSLIAWVFRFGFFAYGDPIGSLWMIIMSNIVYGLAFDFFNISGSLFVETTTDSKIRSSAQGLFMMMTNGFGAILGSLGSGFLISSFFTFKFDTESSLLKFLNTDVSNKAYKKLIEYNAPVNGVFSNTVEIKDWHNIWLTFAIYALVIAVAFAILFKHKHNPKDVEAFNH</sequence>
<evidence type="ECO:0000313" key="10">
    <source>
        <dbReference type="Proteomes" id="UP000605990"/>
    </source>
</evidence>
<feature type="transmembrane region" description="Helical" evidence="7">
    <location>
        <begin position="277"/>
        <end position="300"/>
    </location>
</feature>
<evidence type="ECO:0000256" key="2">
    <source>
        <dbReference type="ARBA" id="ARBA00022448"/>
    </source>
</evidence>
<feature type="transmembrane region" description="Helical" evidence="7">
    <location>
        <begin position="137"/>
        <end position="156"/>
    </location>
</feature>
<dbReference type="InterPro" id="IPR036259">
    <property type="entry name" value="MFS_trans_sf"/>
</dbReference>
<gene>
    <name evidence="9" type="ORF">H8R27_13395</name>
</gene>
<evidence type="ECO:0000256" key="1">
    <source>
        <dbReference type="ARBA" id="ARBA00004651"/>
    </source>
</evidence>
<dbReference type="RefSeq" id="WP_166130749.1">
    <property type="nucleotide sequence ID" value="NZ_JAANOQ010000008.1"/>
</dbReference>
<evidence type="ECO:0000259" key="8">
    <source>
        <dbReference type="PROSITE" id="PS50850"/>
    </source>
</evidence>
<comment type="caution">
    <text evidence="9">The sequence shown here is derived from an EMBL/GenBank/DDBJ whole genome shotgun (WGS) entry which is preliminary data.</text>
</comment>
<dbReference type="PANTHER" id="PTHR23522:SF4">
    <property type="entry name" value="NUCLEOSIDE PERMEASE NUPG-RELATED"/>
    <property type="match status" value="1"/>
</dbReference>
<evidence type="ECO:0000256" key="4">
    <source>
        <dbReference type="ARBA" id="ARBA00022692"/>
    </source>
</evidence>
<proteinExistence type="predicted"/>
<reference evidence="9 10" key="1">
    <citation type="submission" date="2020-08" db="EMBL/GenBank/DDBJ databases">
        <title>Description of novel Flavobacterium F-408 isolate.</title>
        <authorList>
            <person name="Saticioglu I.B."/>
            <person name="Duman M."/>
            <person name="Altun S."/>
        </authorList>
    </citation>
    <scope>NUCLEOTIDE SEQUENCE [LARGE SCALE GENOMIC DNA]</scope>
    <source>
        <strain evidence="9 10">F-408</strain>
    </source>
</reference>
<feature type="transmembrane region" description="Helical" evidence="7">
    <location>
        <begin position="190"/>
        <end position="207"/>
    </location>
</feature>
<feature type="transmembrane region" description="Helical" evidence="7">
    <location>
        <begin position="450"/>
        <end position="469"/>
    </location>
</feature>
<keyword evidence="2" id="KW-0813">Transport</keyword>
<dbReference type="InterPro" id="IPR004740">
    <property type="entry name" value="Nuc_H_symport"/>
</dbReference>
<feature type="transmembrane region" description="Helical" evidence="7">
    <location>
        <begin position="312"/>
        <end position="330"/>
    </location>
</feature>
<evidence type="ECO:0000256" key="3">
    <source>
        <dbReference type="ARBA" id="ARBA00022475"/>
    </source>
</evidence>
<keyword evidence="10" id="KW-1185">Reference proteome</keyword>
<dbReference type="Gene3D" id="1.20.1250.20">
    <property type="entry name" value="MFS general substrate transporter like domains"/>
    <property type="match status" value="2"/>
</dbReference>
<organism evidence="9 10">
    <name type="scientific">Flavobacterium bernardetii</name>
    <dbReference type="NCBI Taxonomy" id="2813823"/>
    <lineage>
        <taxon>Bacteria</taxon>
        <taxon>Pseudomonadati</taxon>
        <taxon>Bacteroidota</taxon>
        <taxon>Flavobacteriia</taxon>
        <taxon>Flavobacteriales</taxon>
        <taxon>Flavobacteriaceae</taxon>
        <taxon>Flavobacterium</taxon>
    </lineage>
</organism>
<keyword evidence="3" id="KW-1003">Cell membrane</keyword>
<dbReference type="SUPFAM" id="SSF103473">
    <property type="entry name" value="MFS general substrate transporter"/>
    <property type="match status" value="1"/>
</dbReference>
<accession>A0ABR7J1E4</accession>
<feature type="transmembrane region" description="Helical" evidence="7">
    <location>
        <begin position="239"/>
        <end position="257"/>
    </location>
</feature>
<dbReference type="Proteomes" id="UP000605990">
    <property type="component" value="Unassembled WGS sequence"/>
</dbReference>
<name>A0ABR7J1E4_9FLAO</name>
<keyword evidence="6 7" id="KW-0472">Membrane</keyword>
<feature type="transmembrane region" description="Helical" evidence="7">
    <location>
        <begin position="336"/>
        <end position="361"/>
    </location>
</feature>
<keyword evidence="4 7" id="KW-0812">Transmembrane</keyword>
<feature type="transmembrane region" description="Helical" evidence="7">
    <location>
        <begin position="71"/>
        <end position="89"/>
    </location>
</feature>
<keyword evidence="5 7" id="KW-1133">Transmembrane helix</keyword>
<feature type="transmembrane region" description="Helical" evidence="7">
    <location>
        <begin position="95"/>
        <end position="116"/>
    </location>
</feature>
<dbReference type="PANTHER" id="PTHR23522">
    <property type="entry name" value="BLL5896 PROTEIN"/>
    <property type="match status" value="1"/>
</dbReference>
<evidence type="ECO:0000313" key="9">
    <source>
        <dbReference type="EMBL" id="MBC5835884.1"/>
    </source>
</evidence>
<dbReference type="EMBL" id="JACRUN010000009">
    <property type="protein sequence ID" value="MBC5835884.1"/>
    <property type="molecule type" value="Genomic_DNA"/>
</dbReference>